<dbReference type="AlphaFoldDB" id="A0A3S4QNM4"/>
<evidence type="ECO:0000259" key="2">
    <source>
        <dbReference type="PROSITE" id="PS50041"/>
    </source>
</evidence>
<dbReference type="Gene3D" id="3.10.100.10">
    <property type="entry name" value="Mannose-Binding Protein A, subunit A"/>
    <property type="match status" value="1"/>
</dbReference>
<dbReference type="InterPro" id="IPR050111">
    <property type="entry name" value="C-type_lectin/snaclec_domain"/>
</dbReference>
<dbReference type="EMBL" id="NCKU01008734">
    <property type="protein sequence ID" value="RWS01716.1"/>
    <property type="molecule type" value="Genomic_DNA"/>
</dbReference>
<evidence type="ECO:0000313" key="6">
    <source>
        <dbReference type="Proteomes" id="UP000285301"/>
    </source>
</evidence>
<comment type="caution">
    <text evidence="5">The sequence shown here is derived from an EMBL/GenBank/DDBJ whole genome shotgun (WGS) entry which is preliminary data.</text>
</comment>
<reference evidence="5" key="2">
    <citation type="submission" date="2018-11" db="EMBL/GenBank/DDBJ databases">
        <title>Trombidioid mite genomics.</title>
        <authorList>
            <person name="Dong X."/>
        </authorList>
    </citation>
    <scope>NUCLEOTIDE SEQUENCE</scope>
    <source>
        <strain evidence="5">UoL-WK</strain>
    </source>
</reference>
<feature type="domain" description="C-type lectin" evidence="2">
    <location>
        <begin position="1"/>
        <end position="87"/>
    </location>
</feature>
<dbReference type="Proteomes" id="UP000285301">
    <property type="component" value="Unassembled WGS sequence"/>
</dbReference>
<keyword evidence="6" id="KW-1185">Reference proteome</keyword>
<dbReference type="InterPro" id="IPR016186">
    <property type="entry name" value="C-type_lectin-like/link_sf"/>
</dbReference>
<proteinExistence type="predicted"/>
<dbReference type="CDD" id="cd00037">
    <property type="entry name" value="CLECT"/>
    <property type="match status" value="1"/>
</dbReference>
<keyword evidence="1" id="KW-1133">Transmembrane helix</keyword>
<gene>
    <name evidence="5" type="ORF">B4U79_16271</name>
    <name evidence="4" type="ORF">B4U79_16299</name>
    <name evidence="3" type="ORF">B4U79_16695</name>
</gene>
<sequence>MVAIHSQEEYNFVRSIMDSSYGYWLGGIQVANKIKSFTWLDGSAFNFSRWYNGRPGNENSYNCLAVMMNRNGWFDQPCQSTYRQICEKVDNDYHSLVLDKFPEHYINGLTRNQVKLSQSLEEIKVEIDRAFHSHKAHLDRVVEDLRNETKNAAEQDLKYIEQSFSSRIHAHNKTILSLDNKGEKNQKEVAEINLQIKQFQDTYAFEVTFLKVLVSLLFVALLVIVALFVFIVIQLRRKNFVFRRKSKHYDDTCKHNNIYDELQLKGLN</sequence>
<dbReference type="PANTHER" id="PTHR22803">
    <property type="entry name" value="MANNOSE, PHOSPHOLIPASE, LECTIN RECEPTOR RELATED"/>
    <property type="match status" value="1"/>
</dbReference>
<dbReference type="EMBL" id="NCKU01004676">
    <property type="protein sequence ID" value="RWS05603.1"/>
    <property type="molecule type" value="Genomic_DNA"/>
</dbReference>
<name>A0A3S4QNM4_9ACAR</name>
<keyword evidence="1" id="KW-0812">Transmembrane</keyword>
<evidence type="ECO:0000256" key="1">
    <source>
        <dbReference type="SAM" id="Phobius"/>
    </source>
</evidence>
<dbReference type="STRING" id="1965070.A0A3S4QNM4"/>
<dbReference type="InterPro" id="IPR001304">
    <property type="entry name" value="C-type_lectin-like"/>
</dbReference>
<reference evidence="5 6" key="1">
    <citation type="journal article" date="2018" name="Gigascience">
        <title>Genomes of trombidid mites reveal novel predicted allergens and laterally-transferred genes associated with secondary metabolism.</title>
        <authorList>
            <person name="Dong X."/>
            <person name="Chaisiri K."/>
            <person name="Xia D."/>
            <person name="Armstrong S.D."/>
            <person name="Fang Y."/>
            <person name="Donnelly M.J."/>
            <person name="Kadowaki T."/>
            <person name="McGarry J.W."/>
            <person name="Darby A.C."/>
            <person name="Makepeace B.L."/>
        </authorList>
    </citation>
    <scope>NUCLEOTIDE SEQUENCE [LARGE SCALE GENOMIC DNA]</scope>
    <source>
        <strain evidence="5">UoL-WK</strain>
    </source>
</reference>
<dbReference type="PROSITE" id="PS50041">
    <property type="entry name" value="C_TYPE_LECTIN_2"/>
    <property type="match status" value="1"/>
</dbReference>
<dbReference type="InterPro" id="IPR016187">
    <property type="entry name" value="CTDL_fold"/>
</dbReference>
<evidence type="ECO:0000313" key="5">
    <source>
        <dbReference type="EMBL" id="RWS05797.1"/>
    </source>
</evidence>
<evidence type="ECO:0000313" key="4">
    <source>
        <dbReference type="EMBL" id="RWS05603.1"/>
    </source>
</evidence>
<keyword evidence="1" id="KW-0472">Membrane</keyword>
<evidence type="ECO:0000313" key="3">
    <source>
        <dbReference type="EMBL" id="RWS01716.1"/>
    </source>
</evidence>
<dbReference type="SUPFAM" id="SSF56436">
    <property type="entry name" value="C-type lectin-like"/>
    <property type="match status" value="1"/>
</dbReference>
<dbReference type="OrthoDB" id="7962197at2759"/>
<organism evidence="5 6">
    <name type="scientific">Dinothrombium tinctorium</name>
    <dbReference type="NCBI Taxonomy" id="1965070"/>
    <lineage>
        <taxon>Eukaryota</taxon>
        <taxon>Metazoa</taxon>
        <taxon>Ecdysozoa</taxon>
        <taxon>Arthropoda</taxon>
        <taxon>Chelicerata</taxon>
        <taxon>Arachnida</taxon>
        <taxon>Acari</taxon>
        <taxon>Acariformes</taxon>
        <taxon>Trombidiformes</taxon>
        <taxon>Prostigmata</taxon>
        <taxon>Anystina</taxon>
        <taxon>Parasitengona</taxon>
        <taxon>Trombidioidea</taxon>
        <taxon>Trombidiidae</taxon>
        <taxon>Dinothrombium</taxon>
    </lineage>
</organism>
<dbReference type="Pfam" id="PF00059">
    <property type="entry name" value="Lectin_C"/>
    <property type="match status" value="1"/>
</dbReference>
<protein>
    <submittedName>
        <fullName evidence="5">Lung surfactant protein A-like protein</fullName>
    </submittedName>
</protein>
<dbReference type="EMBL" id="NCKU01004541">
    <property type="protein sequence ID" value="RWS05797.1"/>
    <property type="molecule type" value="Genomic_DNA"/>
</dbReference>
<feature type="transmembrane region" description="Helical" evidence="1">
    <location>
        <begin position="212"/>
        <end position="235"/>
    </location>
</feature>
<accession>A0A3S4QNM4</accession>